<gene>
    <name evidence="2" type="ORF">D0Y65_050825</name>
</gene>
<protein>
    <submittedName>
        <fullName evidence="2">Uncharacterized protein</fullName>
    </submittedName>
</protein>
<evidence type="ECO:0000313" key="2">
    <source>
        <dbReference type="EMBL" id="RZB46946.1"/>
    </source>
</evidence>
<evidence type="ECO:0000256" key="1">
    <source>
        <dbReference type="SAM" id="MobiDB-lite"/>
    </source>
</evidence>
<dbReference type="AlphaFoldDB" id="A0A445FDM7"/>
<dbReference type="EMBL" id="QZWG01000019">
    <property type="protein sequence ID" value="RZB46946.1"/>
    <property type="molecule type" value="Genomic_DNA"/>
</dbReference>
<accession>A0A445FDM7</accession>
<evidence type="ECO:0000313" key="3">
    <source>
        <dbReference type="Proteomes" id="UP000289340"/>
    </source>
</evidence>
<reference evidence="2 3" key="1">
    <citation type="submission" date="2018-09" db="EMBL/GenBank/DDBJ databases">
        <title>A high-quality reference genome of wild soybean provides a powerful tool to mine soybean genomes.</title>
        <authorList>
            <person name="Xie M."/>
            <person name="Chung C.Y.L."/>
            <person name="Li M.-W."/>
            <person name="Wong F.-L."/>
            <person name="Chan T.-F."/>
            <person name="Lam H.-M."/>
        </authorList>
    </citation>
    <scope>NUCLEOTIDE SEQUENCE [LARGE SCALE GENOMIC DNA]</scope>
    <source>
        <strain evidence="3">cv. W05</strain>
        <tissue evidence="2">Hypocotyl of etiolated seedlings</tissue>
    </source>
</reference>
<organism evidence="2 3">
    <name type="scientific">Glycine soja</name>
    <name type="common">Wild soybean</name>
    <dbReference type="NCBI Taxonomy" id="3848"/>
    <lineage>
        <taxon>Eukaryota</taxon>
        <taxon>Viridiplantae</taxon>
        <taxon>Streptophyta</taxon>
        <taxon>Embryophyta</taxon>
        <taxon>Tracheophyta</taxon>
        <taxon>Spermatophyta</taxon>
        <taxon>Magnoliopsida</taxon>
        <taxon>eudicotyledons</taxon>
        <taxon>Gunneridae</taxon>
        <taxon>Pentapetalae</taxon>
        <taxon>rosids</taxon>
        <taxon>fabids</taxon>
        <taxon>Fabales</taxon>
        <taxon>Fabaceae</taxon>
        <taxon>Papilionoideae</taxon>
        <taxon>50 kb inversion clade</taxon>
        <taxon>NPAAA clade</taxon>
        <taxon>indigoferoid/millettioid clade</taxon>
        <taxon>Phaseoleae</taxon>
        <taxon>Glycine</taxon>
        <taxon>Glycine subgen. Soja</taxon>
    </lineage>
</organism>
<name>A0A445FDM7_GLYSO</name>
<feature type="region of interest" description="Disordered" evidence="1">
    <location>
        <begin position="1"/>
        <end position="33"/>
    </location>
</feature>
<dbReference type="Proteomes" id="UP000289340">
    <property type="component" value="Chromosome 19"/>
</dbReference>
<keyword evidence="3" id="KW-1185">Reference proteome</keyword>
<proteinExistence type="predicted"/>
<sequence length="219" mass="24156">MKNSEESSRNRSRKCLGSVTRKEGGGCRLARPSELNSPRRVGLLPPEGTTFCWNPLEGPSGPGVVTKSPRCPTPSHNVGLGAISEWGHSGRFGLVIGRGGMREANRSDSQETQIDLETTPSIEVPKDIDVVVMLFSNCRTLLLEMGFLGLKVCGKRWPRGKEGESVVYYGSGERRDFNQFILDMELDDIPLVGRNFTWYRPNGKDKSRIDRSKDGGALS</sequence>
<comment type="caution">
    <text evidence="2">The sequence shown here is derived from an EMBL/GenBank/DDBJ whole genome shotgun (WGS) entry which is preliminary data.</text>
</comment>